<protein>
    <recommendedName>
        <fullName evidence="2">CAAX prenyl protease 2/Lysostaphin resistance protein A-like domain-containing protein</fullName>
    </recommendedName>
</protein>
<feature type="transmembrane region" description="Helical" evidence="1">
    <location>
        <begin position="289"/>
        <end position="310"/>
    </location>
</feature>
<reference evidence="3 4" key="1">
    <citation type="submission" date="2024-02" db="EMBL/GenBank/DDBJ databases">
        <title>Herpetosiphon gulosus NBRC 112829.</title>
        <authorList>
            <person name="Ichikawa N."/>
            <person name="Katano-Makiyama Y."/>
            <person name="Hidaka K."/>
        </authorList>
    </citation>
    <scope>NUCLEOTIDE SEQUENCE [LARGE SCALE GENOMIC DNA]</scope>
    <source>
        <strain evidence="3 4">NBRC 112829</strain>
    </source>
</reference>
<sequence>MSYGNDDPQRERNDAVLKALGGVPQPPVAPPMQPQQPMAQPGWYPADYGYQVPSTGAAVPGSEEGNSRTPMAYWVLPDLIFGFLLAVLLQVIIMVAYMLANGLSDLEQIQGLLNDPTFILLNAPTLGLGFTLASILRVNILRKLPLAWFGLNRKKLGVALGFGFIAGISFLVTNFISGVISKALDSSPDQQAQLIGPFKEASNLQIGLFGLFVVIIGPFLEEVFFRGYAFRAIRQKLGVTWGVVLSGILFALPHAFGVTTGYIALLIPIFLGGAILALVYHYTNNLWSAVLAHSINNFIGFIGLIVALKFDV</sequence>
<feature type="transmembrane region" description="Helical" evidence="1">
    <location>
        <begin position="79"/>
        <end position="99"/>
    </location>
</feature>
<dbReference type="RefSeq" id="WP_345723734.1">
    <property type="nucleotide sequence ID" value="NZ_BAABRU010000015.1"/>
</dbReference>
<feature type="transmembrane region" description="Helical" evidence="1">
    <location>
        <begin position="237"/>
        <end position="256"/>
    </location>
</feature>
<evidence type="ECO:0000256" key="1">
    <source>
        <dbReference type="SAM" id="Phobius"/>
    </source>
</evidence>
<dbReference type="InterPro" id="IPR052710">
    <property type="entry name" value="CAAX_protease"/>
</dbReference>
<dbReference type="PANTHER" id="PTHR36435">
    <property type="entry name" value="SLR1288 PROTEIN"/>
    <property type="match status" value="1"/>
</dbReference>
<feature type="transmembrane region" description="Helical" evidence="1">
    <location>
        <begin position="262"/>
        <end position="282"/>
    </location>
</feature>
<evidence type="ECO:0000259" key="2">
    <source>
        <dbReference type="Pfam" id="PF02517"/>
    </source>
</evidence>
<comment type="caution">
    <text evidence="3">The sequence shown here is derived from an EMBL/GenBank/DDBJ whole genome shotgun (WGS) entry which is preliminary data.</text>
</comment>
<keyword evidence="1" id="KW-1133">Transmembrane helix</keyword>
<keyword evidence="1" id="KW-0472">Membrane</keyword>
<evidence type="ECO:0000313" key="4">
    <source>
        <dbReference type="Proteomes" id="UP001428290"/>
    </source>
</evidence>
<dbReference type="EMBL" id="BAABRU010000015">
    <property type="protein sequence ID" value="GAA5530141.1"/>
    <property type="molecule type" value="Genomic_DNA"/>
</dbReference>
<accession>A0ABP9X6W1</accession>
<feature type="transmembrane region" description="Helical" evidence="1">
    <location>
        <begin position="158"/>
        <end position="184"/>
    </location>
</feature>
<name>A0ABP9X6W1_9CHLR</name>
<organism evidence="3 4">
    <name type="scientific">Herpetosiphon gulosus</name>
    <dbReference type="NCBI Taxonomy" id="1973496"/>
    <lineage>
        <taxon>Bacteria</taxon>
        <taxon>Bacillati</taxon>
        <taxon>Chloroflexota</taxon>
        <taxon>Chloroflexia</taxon>
        <taxon>Herpetosiphonales</taxon>
        <taxon>Herpetosiphonaceae</taxon>
        <taxon>Herpetosiphon</taxon>
    </lineage>
</organism>
<gene>
    <name evidence="3" type="ORF">Hgul01_03959</name>
</gene>
<dbReference type="Proteomes" id="UP001428290">
    <property type="component" value="Unassembled WGS sequence"/>
</dbReference>
<feature type="transmembrane region" description="Helical" evidence="1">
    <location>
        <begin position="204"/>
        <end position="225"/>
    </location>
</feature>
<dbReference type="Pfam" id="PF02517">
    <property type="entry name" value="Rce1-like"/>
    <property type="match status" value="1"/>
</dbReference>
<keyword evidence="1" id="KW-0812">Transmembrane</keyword>
<proteinExistence type="predicted"/>
<feature type="transmembrane region" description="Helical" evidence="1">
    <location>
        <begin position="119"/>
        <end position="138"/>
    </location>
</feature>
<feature type="domain" description="CAAX prenyl protease 2/Lysostaphin resistance protein A-like" evidence="2">
    <location>
        <begin position="208"/>
        <end position="299"/>
    </location>
</feature>
<evidence type="ECO:0000313" key="3">
    <source>
        <dbReference type="EMBL" id="GAA5530141.1"/>
    </source>
</evidence>
<dbReference type="PANTHER" id="PTHR36435:SF1">
    <property type="entry name" value="CAAX AMINO TERMINAL PROTEASE FAMILY PROTEIN"/>
    <property type="match status" value="1"/>
</dbReference>
<keyword evidence="4" id="KW-1185">Reference proteome</keyword>
<dbReference type="InterPro" id="IPR003675">
    <property type="entry name" value="Rce1/LyrA-like_dom"/>
</dbReference>